<dbReference type="AlphaFoldDB" id="A0A5C7FLL0"/>
<dbReference type="InterPro" id="IPR041916">
    <property type="entry name" value="Anti_sigma_zinc_sf"/>
</dbReference>
<organism evidence="2 3">
    <name type="scientific">Neolewinella aurantiaca</name>
    <dbReference type="NCBI Taxonomy" id="2602767"/>
    <lineage>
        <taxon>Bacteria</taxon>
        <taxon>Pseudomonadati</taxon>
        <taxon>Bacteroidota</taxon>
        <taxon>Saprospiria</taxon>
        <taxon>Saprospirales</taxon>
        <taxon>Lewinellaceae</taxon>
        <taxon>Neolewinella</taxon>
    </lineage>
</organism>
<dbReference type="SUPFAM" id="SSF48371">
    <property type="entry name" value="ARM repeat"/>
    <property type="match status" value="1"/>
</dbReference>
<keyword evidence="1" id="KW-0175">Coiled coil</keyword>
<evidence type="ECO:0008006" key="4">
    <source>
        <dbReference type="Google" id="ProtNLM"/>
    </source>
</evidence>
<comment type="caution">
    <text evidence="2">The sequence shown here is derived from an EMBL/GenBank/DDBJ whole genome shotgun (WGS) entry which is preliminary data.</text>
</comment>
<sequence>MNPITEATLIDYLAGELSAGRRAEVDSALEKDDALRAELRELESLMNEIATQPEAEPSATADARFAAMLEGVRLDTVTEAELGNENAAHSTPGPGYDIRPSKTSGKVRSLAWRVAGIAAAVALVFTAGRFYQEGTSRETEQQLAAHRTLVTEMLELMKSDRTSNRIKATTVTFDLPETDSITTGNLGYLLRNDENANVRLAALEALSRFPHDAGVRNELLAAMRESPPPVVRFELIEALVRMDEKRVLPYLDELIGSDSLPQPVRDAAQMASFKLI</sequence>
<gene>
    <name evidence="2" type="ORF">FUA23_03675</name>
</gene>
<dbReference type="Proteomes" id="UP000321907">
    <property type="component" value="Unassembled WGS sequence"/>
</dbReference>
<dbReference type="Gene3D" id="1.10.10.1320">
    <property type="entry name" value="Anti-sigma factor, zinc-finger domain"/>
    <property type="match status" value="1"/>
</dbReference>
<dbReference type="EMBL" id="VOXD01000004">
    <property type="protein sequence ID" value="TXF90909.1"/>
    <property type="molecule type" value="Genomic_DNA"/>
</dbReference>
<evidence type="ECO:0000256" key="1">
    <source>
        <dbReference type="SAM" id="Coils"/>
    </source>
</evidence>
<evidence type="ECO:0000313" key="2">
    <source>
        <dbReference type="EMBL" id="TXF90909.1"/>
    </source>
</evidence>
<keyword evidence="3" id="KW-1185">Reference proteome</keyword>
<dbReference type="Gene3D" id="1.25.10.10">
    <property type="entry name" value="Leucine-rich Repeat Variant"/>
    <property type="match status" value="1"/>
</dbReference>
<feature type="coiled-coil region" evidence="1">
    <location>
        <begin position="25"/>
        <end position="52"/>
    </location>
</feature>
<dbReference type="Pfam" id="PF13646">
    <property type="entry name" value="HEAT_2"/>
    <property type="match status" value="1"/>
</dbReference>
<dbReference type="InterPro" id="IPR016024">
    <property type="entry name" value="ARM-type_fold"/>
</dbReference>
<dbReference type="OrthoDB" id="978644at2"/>
<protein>
    <recommendedName>
        <fullName evidence="4">HEAT repeat protein</fullName>
    </recommendedName>
</protein>
<dbReference type="InterPro" id="IPR011989">
    <property type="entry name" value="ARM-like"/>
</dbReference>
<accession>A0A5C7FLL0</accession>
<reference evidence="2 3" key="1">
    <citation type="submission" date="2019-08" db="EMBL/GenBank/DDBJ databases">
        <title>Lewinella sp. strain SSH13 Genome sequencing and assembly.</title>
        <authorList>
            <person name="Kim I."/>
        </authorList>
    </citation>
    <scope>NUCLEOTIDE SEQUENCE [LARGE SCALE GENOMIC DNA]</scope>
    <source>
        <strain evidence="2 3">SSH13</strain>
    </source>
</reference>
<proteinExistence type="predicted"/>
<name>A0A5C7FLL0_9BACT</name>
<evidence type="ECO:0000313" key="3">
    <source>
        <dbReference type="Proteomes" id="UP000321907"/>
    </source>
</evidence>
<dbReference type="RefSeq" id="WP_147929367.1">
    <property type="nucleotide sequence ID" value="NZ_VOXD01000004.1"/>
</dbReference>